<evidence type="ECO:0000259" key="2">
    <source>
        <dbReference type="SMART" id="SM00327"/>
    </source>
</evidence>
<dbReference type="RefSeq" id="WP_149108898.1">
    <property type="nucleotide sequence ID" value="NZ_CP042425.1"/>
</dbReference>
<feature type="signal peptide" evidence="1">
    <location>
        <begin position="1"/>
        <end position="19"/>
    </location>
</feature>
<dbReference type="EMBL" id="CP042425">
    <property type="protein sequence ID" value="QEL13973.1"/>
    <property type="molecule type" value="Genomic_DNA"/>
</dbReference>
<dbReference type="Gene3D" id="3.40.50.410">
    <property type="entry name" value="von Willebrand factor, type A domain"/>
    <property type="match status" value="1"/>
</dbReference>
<sequence>MRLFLAGLLLAAFAVPSRADEIAKTKDVDLVVCLDVSGSMNGLIDSAKVRLWDVVNELAKMKPTPNLRVSLYSYGHSTYPASNGYVRKETDLTTDLDEVYAKLNALTINGGEEYVARVTKTALTDQKWSAAKGSLKLIFVCGNEPANQDPLVNLDDAAALAKELGVVVNSIYCGPAKNPESDGWAAFAAKCGGKFATIDQGRVKQAPHVATPYDKDILSSNEKLNKTYVAFGEAGKKGAEKQLAQDSNATANAPGAALGRAEAKAGAAYKNSSWDLVDKMKDDPKFDLAKLKDEELPDELKKLKPADRVEYLKKKGEERCAIQKEIGELSAKRQKHIDAELKKLPKDAGEKALDEALKGIIREQATAKGFAVEEKK</sequence>
<evidence type="ECO:0000313" key="4">
    <source>
        <dbReference type="Proteomes" id="UP000324974"/>
    </source>
</evidence>
<dbReference type="CDD" id="cd00198">
    <property type="entry name" value="vWFA"/>
    <property type="match status" value="1"/>
</dbReference>
<dbReference type="AlphaFoldDB" id="A0A5C1A6U6"/>
<gene>
    <name evidence="3" type="ORF">PX52LOC_00833</name>
</gene>
<evidence type="ECO:0000313" key="3">
    <source>
        <dbReference type="EMBL" id="QEL13973.1"/>
    </source>
</evidence>
<reference evidence="4" key="1">
    <citation type="submission" date="2019-08" db="EMBL/GenBank/DDBJ databases">
        <title>Limnoglobus roseus gen. nov., sp. nov., a novel freshwater planctomycete with a giant genome from the family Gemmataceae.</title>
        <authorList>
            <person name="Kulichevskaya I.S."/>
            <person name="Naumoff D.G."/>
            <person name="Miroshnikov K."/>
            <person name="Ivanova A."/>
            <person name="Philippov D.A."/>
            <person name="Hakobyan A."/>
            <person name="Rijpstra I.C."/>
            <person name="Sinninghe Damste J.S."/>
            <person name="Liesack W."/>
            <person name="Dedysh S.N."/>
        </authorList>
    </citation>
    <scope>NUCLEOTIDE SEQUENCE [LARGE SCALE GENOMIC DNA]</scope>
    <source>
        <strain evidence="4">PX52</strain>
    </source>
</reference>
<feature type="domain" description="VWFA" evidence="2">
    <location>
        <begin position="27"/>
        <end position="202"/>
    </location>
</feature>
<dbReference type="Proteomes" id="UP000324974">
    <property type="component" value="Chromosome"/>
</dbReference>
<dbReference type="Pfam" id="PF00092">
    <property type="entry name" value="VWA"/>
    <property type="match status" value="1"/>
</dbReference>
<feature type="chain" id="PRO_5023024881" evidence="1">
    <location>
        <begin position="20"/>
        <end position="376"/>
    </location>
</feature>
<accession>A0A5C1A6U6</accession>
<dbReference type="InterPro" id="IPR036465">
    <property type="entry name" value="vWFA_dom_sf"/>
</dbReference>
<protein>
    <submittedName>
        <fullName evidence="3">VWA domain-containing protein</fullName>
    </submittedName>
</protein>
<dbReference type="KEGG" id="lrs:PX52LOC_00833"/>
<dbReference type="InterPro" id="IPR002035">
    <property type="entry name" value="VWF_A"/>
</dbReference>
<proteinExistence type="predicted"/>
<dbReference type="OrthoDB" id="5827268at2"/>
<name>A0A5C1A6U6_9BACT</name>
<keyword evidence="1" id="KW-0732">Signal</keyword>
<organism evidence="3 4">
    <name type="scientific">Limnoglobus roseus</name>
    <dbReference type="NCBI Taxonomy" id="2598579"/>
    <lineage>
        <taxon>Bacteria</taxon>
        <taxon>Pseudomonadati</taxon>
        <taxon>Planctomycetota</taxon>
        <taxon>Planctomycetia</taxon>
        <taxon>Gemmatales</taxon>
        <taxon>Gemmataceae</taxon>
        <taxon>Limnoglobus</taxon>
    </lineage>
</organism>
<dbReference type="SUPFAM" id="SSF53300">
    <property type="entry name" value="vWA-like"/>
    <property type="match status" value="1"/>
</dbReference>
<evidence type="ECO:0000256" key="1">
    <source>
        <dbReference type="SAM" id="SignalP"/>
    </source>
</evidence>
<keyword evidence="4" id="KW-1185">Reference proteome</keyword>
<dbReference type="SMART" id="SM00327">
    <property type="entry name" value="VWA"/>
    <property type="match status" value="1"/>
</dbReference>